<evidence type="ECO:0000256" key="1">
    <source>
        <dbReference type="SAM" id="MobiDB-lite"/>
    </source>
</evidence>
<proteinExistence type="predicted"/>
<keyword evidence="3" id="KW-1185">Reference proteome</keyword>
<organism evidence="2 3">
    <name type="scientific">Ficus carica</name>
    <name type="common">Common fig</name>
    <dbReference type="NCBI Taxonomy" id="3494"/>
    <lineage>
        <taxon>Eukaryota</taxon>
        <taxon>Viridiplantae</taxon>
        <taxon>Streptophyta</taxon>
        <taxon>Embryophyta</taxon>
        <taxon>Tracheophyta</taxon>
        <taxon>Spermatophyta</taxon>
        <taxon>Magnoliopsida</taxon>
        <taxon>eudicotyledons</taxon>
        <taxon>Gunneridae</taxon>
        <taxon>Pentapetalae</taxon>
        <taxon>rosids</taxon>
        <taxon>fabids</taxon>
        <taxon>Rosales</taxon>
        <taxon>Moraceae</taxon>
        <taxon>Ficeae</taxon>
        <taxon>Ficus</taxon>
    </lineage>
</organism>
<dbReference type="Proteomes" id="UP001187192">
    <property type="component" value="Unassembled WGS sequence"/>
</dbReference>
<name>A0AA88CRM1_FICCA</name>
<feature type="compositionally biased region" description="Pro residues" evidence="1">
    <location>
        <begin position="7"/>
        <end position="24"/>
    </location>
</feature>
<protein>
    <submittedName>
        <fullName evidence="2">Uncharacterized protein</fullName>
    </submittedName>
</protein>
<evidence type="ECO:0000313" key="3">
    <source>
        <dbReference type="Proteomes" id="UP001187192"/>
    </source>
</evidence>
<feature type="region of interest" description="Disordered" evidence="1">
    <location>
        <begin position="1"/>
        <end position="31"/>
    </location>
</feature>
<gene>
    <name evidence="2" type="ORF">TIFTF001_001430</name>
</gene>
<accession>A0AA88CRM1</accession>
<dbReference type="EMBL" id="BTGU01000001">
    <property type="protein sequence ID" value="GMN26757.1"/>
    <property type="molecule type" value="Genomic_DNA"/>
</dbReference>
<dbReference type="AlphaFoldDB" id="A0AA88CRM1"/>
<comment type="caution">
    <text evidence="2">The sequence shown here is derived from an EMBL/GenBank/DDBJ whole genome shotgun (WGS) entry which is preliminary data.</text>
</comment>
<evidence type="ECO:0000313" key="2">
    <source>
        <dbReference type="EMBL" id="GMN26757.1"/>
    </source>
</evidence>
<reference evidence="2" key="1">
    <citation type="submission" date="2023-07" db="EMBL/GenBank/DDBJ databases">
        <title>draft genome sequence of fig (Ficus carica).</title>
        <authorList>
            <person name="Takahashi T."/>
            <person name="Nishimura K."/>
        </authorList>
    </citation>
    <scope>NUCLEOTIDE SEQUENCE</scope>
</reference>
<sequence length="93" mass="9240">MLATTPRRPPPPTPMPPPPPPNPRPDLASKGIGLVCIGRGGEGGWSALGGGVMDWARGSEGGGFVGVGEGGSIGVGGDWLIGRGGVICRGRNE</sequence>